<dbReference type="PANTHER" id="PTHR35176">
    <property type="entry name" value="HEME OXYGENASE HI_0854-RELATED"/>
    <property type="match status" value="1"/>
</dbReference>
<protein>
    <submittedName>
        <fullName evidence="3">TIGR03668 family PPOX class F420-dependent oxidoreductase</fullName>
    </submittedName>
</protein>
<dbReference type="InterPro" id="IPR019967">
    <property type="entry name" value="F420-dep_enz_PPOX_Rv0121"/>
</dbReference>
<dbReference type="NCBIfam" id="TIGR03668">
    <property type="entry name" value="Rv0121_F420"/>
    <property type="match status" value="1"/>
</dbReference>
<keyword evidence="4" id="KW-1185">Reference proteome</keyword>
<dbReference type="Proteomes" id="UP001529338">
    <property type="component" value="Unassembled WGS sequence"/>
</dbReference>
<feature type="domain" description="Pyridoxamine 5'-phosphate oxidase N-terminal" evidence="2">
    <location>
        <begin position="6"/>
        <end position="133"/>
    </location>
</feature>
<dbReference type="Gene3D" id="2.30.110.10">
    <property type="entry name" value="Electron Transport, Fmn-binding Protein, Chain A"/>
    <property type="match status" value="1"/>
</dbReference>
<dbReference type="SUPFAM" id="SSF50475">
    <property type="entry name" value="FMN-binding split barrel"/>
    <property type="match status" value="1"/>
</dbReference>
<sequence length="139" mass="15301">MQLDADTCRARFAAARVARLATCGADGRPRLVPVTFAADESTVVTAVDHKPKRTTALRRLRDVADNPAVSFLVDEYDDDWDRLWWVRADATARVVVDGPEHAAAVARLVARYPQYADRPPSGAVILAIIDRWTGWAASD</sequence>
<dbReference type="InterPro" id="IPR012349">
    <property type="entry name" value="Split_barrel_FMN-bd"/>
</dbReference>
<name>A0ABT7SGS4_9CELL</name>
<evidence type="ECO:0000256" key="1">
    <source>
        <dbReference type="ARBA" id="ARBA00023002"/>
    </source>
</evidence>
<dbReference type="RefSeq" id="WP_289454547.1">
    <property type="nucleotide sequence ID" value="NZ_JAUCGQ010000001.1"/>
</dbReference>
<proteinExistence type="predicted"/>
<evidence type="ECO:0000313" key="3">
    <source>
        <dbReference type="EMBL" id="MDM7854729.1"/>
    </source>
</evidence>
<keyword evidence="1" id="KW-0560">Oxidoreductase</keyword>
<evidence type="ECO:0000313" key="4">
    <source>
        <dbReference type="Proteomes" id="UP001529338"/>
    </source>
</evidence>
<dbReference type="PANTHER" id="PTHR35176:SF2">
    <property type="entry name" value="F420H(2)-DEPENDENT REDUCTASE RV1155"/>
    <property type="match status" value="1"/>
</dbReference>
<dbReference type="InterPro" id="IPR011576">
    <property type="entry name" value="Pyridox_Oxase_N"/>
</dbReference>
<reference evidence="3 4" key="1">
    <citation type="submission" date="2023-06" db="EMBL/GenBank/DDBJ databases">
        <title>Cellulomonas sp. MW4 Whole genome sequence.</title>
        <authorList>
            <person name="Park S."/>
        </authorList>
    </citation>
    <scope>NUCLEOTIDE SEQUENCE [LARGE SCALE GENOMIC DNA]</scope>
    <source>
        <strain evidence="3 4">MW4</strain>
    </source>
</reference>
<evidence type="ECO:0000259" key="2">
    <source>
        <dbReference type="Pfam" id="PF01243"/>
    </source>
</evidence>
<gene>
    <name evidence="3" type="ORF">QRT04_07285</name>
</gene>
<comment type="caution">
    <text evidence="3">The sequence shown here is derived from an EMBL/GenBank/DDBJ whole genome shotgun (WGS) entry which is preliminary data.</text>
</comment>
<dbReference type="EMBL" id="JAUCGQ010000001">
    <property type="protein sequence ID" value="MDM7854729.1"/>
    <property type="molecule type" value="Genomic_DNA"/>
</dbReference>
<organism evidence="3 4">
    <name type="scientific">Cellulomonas alba</name>
    <dbReference type="NCBI Taxonomy" id="3053467"/>
    <lineage>
        <taxon>Bacteria</taxon>
        <taxon>Bacillati</taxon>
        <taxon>Actinomycetota</taxon>
        <taxon>Actinomycetes</taxon>
        <taxon>Micrococcales</taxon>
        <taxon>Cellulomonadaceae</taxon>
        <taxon>Cellulomonas</taxon>
    </lineage>
</organism>
<dbReference type="Pfam" id="PF01243">
    <property type="entry name" value="PNPOx_N"/>
    <property type="match status" value="1"/>
</dbReference>
<accession>A0ABT7SGS4</accession>
<dbReference type="InterPro" id="IPR052019">
    <property type="entry name" value="F420H2_bilvrd_red/Heme_oxyg"/>
</dbReference>